<keyword evidence="2" id="KW-1185">Reference proteome</keyword>
<sequence>MKLVTVPSTVTVFTVPKTLEDGATKSLYKWQQVADKIDNRVFMRVVIDVVNKKEIMNDSFPELGLTQKDCTKMSWIESILYIAEYPTSVPLEELFQGKSLFKNYFKAKSDSLLKKQ</sequence>
<dbReference type="PANTHER" id="PTHR32448">
    <property type="entry name" value="OS08G0158400 PROTEIN"/>
    <property type="match status" value="1"/>
</dbReference>
<comment type="caution">
    <text evidence="1">The sequence shown here is derived from an EMBL/GenBank/DDBJ whole genome shotgun (WGS) entry which is preliminary data.</text>
</comment>
<dbReference type="Gene3D" id="3.30.465.10">
    <property type="match status" value="1"/>
</dbReference>
<evidence type="ECO:0000313" key="2">
    <source>
        <dbReference type="Proteomes" id="UP000824120"/>
    </source>
</evidence>
<dbReference type="InterPro" id="IPR016169">
    <property type="entry name" value="FAD-bd_PCMH_sub2"/>
</dbReference>
<dbReference type="OrthoDB" id="407275at2759"/>
<dbReference type="EMBL" id="JACXVP010000002">
    <property type="protein sequence ID" value="KAG5619497.1"/>
    <property type="molecule type" value="Genomic_DNA"/>
</dbReference>
<gene>
    <name evidence="1" type="ORF">H5410_004715</name>
</gene>
<name>A0A9J6A4M5_SOLCO</name>
<protein>
    <submittedName>
        <fullName evidence="1">Uncharacterized protein</fullName>
    </submittedName>
</protein>
<accession>A0A9J6A4M5</accession>
<organism evidence="1 2">
    <name type="scientific">Solanum commersonii</name>
    <name type="common">Commerson's wild potato</name>
    <name type="synonym">Commerson's nightshade</name>
    <dbReference type="NCBI Taxonomy" id="4109"/>
    <lineage>
        <taxon>Eukaryota</taxon>
        <taxon>Viridiplantae</taxon>
        <taxon>Streptophyta</taxon>
        <taxon>Embryophyta</taxon>
        <taxon>Tracheophyta</taxon>
        <taxon>Spermatophyta</taxon>
        <taxon>Magnoliopsida</taxon>
        <taxon>eudicotyledons</taxon>
        <taxon>Gunneridae</taxon>
        <taxon>Pentapetalae</taxon>
        <taxon>asterids</taxon>
        <taxon>lamiids</taxon>
        <taxon>Solanales</taxon>
        <taxon>Solanaceae</taxon>
        <taxon>Solanoideae</taxon>
        <taxon>Solaneae</taxon>
        <taxon>Solanum</taxon>
    </lineage>
</organism>
<evidence type="ECO:0000313" key="1">
    <source>
        <dbReference type="EMBL" id="KAG5619497.1"/>
    </source>
</evidence>
<proteinExistence type="predicted"/>
<dbReference type="Proteomes" id="UP000824120">
    <property type="component" value="Chromosome 2"/>
</dbReference>
<dbReference type="AlphaFoldDB" id="A0A9J6A4M5"/>
<dbReference type="Gene3D" id="3.40.462.20">
    <property type="match status" value="1"/>
</dbReference>
<reference evidence="1 2" key="1">
    <citation type="submission" date="2020-09" db="EMBL/GenBank/DDBJ databases">
        <title>De no assembly of potato wild relative species, Solanum commersonii.</title>
        <authorList>
            <person name="Cho K."/>
        </authorList>
    </citation>
    <scope>NUCLEOTIDE SEQUENCE [LARGE SCALE GENOMIC DNA]</scope>
    <source>
        <strain evidence="1">LZ3.2</strain>
        <tissue evidence="1">Leaf</tissue>
    </source>
</reference>